<gene>
    <name evidence="1" type="ORF">B9Z19DRAFT_1128464</name>
</gene>
<accession>A0A2T6ZP88</accession>
<dbReference type="OrthoDB" id="2094832at2759"/>
<organism evidence="1 2">
    <name type="scientific">Tuber borchii</name>
    <name type="common">White truffle</name>
    <dbReference type="NCBI Taxonomy" id="42251"/>
    <lineage>
        <taxon>Eukaryota</taxon>
        <taxon>Fungi</taxon>
        <taxon>Dikarya</taxon>
        <taxon>Ascomycota</taxon>
        <taxon>Pezizomycotina</taxon>
        <taxon>Pezizomycetes</taxon>
        <taxon>Pezizales</taxon>
        <taxon>Tuberaceae</taxon>
        <taxon>Tuber</taxon>
    </lineage>
</organism>
<reference evidence="1 2" key="1">
    <citation type="submission" date="2017-04" db="EMBL/GenBank/DDBJ databases">
        <title>Draft genome sequence of Tuber borchii Vittad., a whitish edible truffle.</title>
        <authorList>
            <consortium name="DOE Joint Genome Institute"/>
            <person name="Murat C."/>
            <person name="Kuo A."/>
            <person name="Barry K.W."/>
            <person name="Clum A."/>
            <person name="Dockter R.B."/>
            <person name="Fauchery L."/>
            <person name="Iotti M."/>
            <person name="Kohler A."/>
            <person name="Labutti K."/>
            <person name="Lindquist E.A."/>
            <person name="Lipzen A."/>
            <person name="Ohm R.A."/>
            <person name="Wang M."/>
            <person name="Grigoriev I.V."/>
            <person name="Zambonelli A."/>
            <person name="Martin F.M."/>
        </authorList>
    </citation>
    <scope>NUCLEOTIDE SEQUENCE [LARGE SCALE GENOMIC DNA]</scope>
    <source>
        <strain evidence="1 2">Tbo3840</strain>
    </source>
</reference>
<evidence type="ECO:0000313" key="1">
    <source>
        <dbReference type="EMBL" id="PUU77287.1"/>
    </source>
</evidence>
<dbReference type="AlphaFoldDB" id="A0A2T6ZP88"/>
<dbReference type="EMBL" id="NESQ01000156">
    <property type="protein sequence ID" value="PUU77287.1"/>
    <property type="molecule type" value="Genomic_DNA"/>
</dbReference>
<dbReference type="Proteomes" id="UP000244722">
    <property type="component" value="Unassembled WGS sequence"/>
</dbReference>
<proteinExistence type="predicted"/>
<comment type="caution">
    <text evidence="1">The sequence shown here is derived from an EMBL/GenBank/DDBJ whole genome shotgun (WGS) entry which is preliminary data.</text>
</comment>
<keyword evidence="2" id="KW-1185">Reference proteome</keyword>
<sequence>MRQSAFSKDQVHATNNVAKFLSPTKGSLIVGHQIGGKLSSEFALPWAEHEERSTFRHNETSFKGLWELVPGEWETEFDFVSRPRSLGKDPRDMLFADSRGKLFTFTIRRV</sequence>
<protein>
    <submittedName>
        <fullName evidence="1">Uncharacterized protein</fullName>
    </submittedName>
</protein>
<evidence type="ECO:0000313" key="2">
    <source>
        <dbReference type="Proteomes" id="UP000244722"/>
    </source>
</evidence>
<name>A0A2T6ZP88_TUBBO</name>